<dbReference type="Proteomes" id="UP000583929">
    <property type="component" value="Unassembled WGS sequence"/>
</dbReference>
<sequence>MYIIIFVMTKSPNRNPSPPLPLPASSSAVTTPTPTTISSDPDTFVSRFGPGADVLVEALEREGVTDVFASTLPRVSVQPSSTTRNMPGMITGSSGWDHSLELHWLHFTTRSSSKPSHSKEGLENLYAFHLYLN</sequence>
<keyword evidence="5" id="KW-1185">Reference proteome</keyword>
<evidence type="ECO:0000256" key="1">
    <source>
        <dbReference type="SAM" id="MobiDB-lite"/>
    </source>
</evidence>
<accession>A0A7J6HNA6</accession>
<name>A0A7J6HNA6_CANSA</name>
<organism evidence="3 5">
    <name type="scientific">Cannabis sativa</name>
    <name type="common">Hemp</name>
    <name type="synonym">Marijuana</name>
    <dbReference type="NCBI Taxonomy" id="3483"/>
    <lineage>
        <taxon>Eukaryota</taxon>
        <taxon>Viridiplantae</taxon>
        <taxon>Streptophyta</taxon>
        <taxon>Embryophyta</taxon>
        <taxon>Tracheophyta</taxon>
        <taxon>Spermatophyta</taxon>
        <taxon>Magnoliopsida</taxon>
        <taxon>eudicotyledons</taxon>
        <taxon>Gunneridae</taxon>
        <taxon>Pentapetalae</taxon>
        <taxon>rosids</taxon>
        <taxon>fabids</taxon>
        <taxon>Rosales</taxon>
        <taxon>Cannabaceae</taxon>
        <taxon>Cannabis</taxon>
    </lineage>
</organism>
<feature type="region of interest" description="Disordered" evidence="1">
    <location>
        <begin position="14"/>
        <end position="43"/>
    </location>
</feature>
<dbReference type="EMBL" id="JAATIP010000249">
    <property type="protein sequence ID" value="KAF4356746.1"/>
    <property type="molecule type" value="Genomic_DNA"/>
</dbReference>
<dbReference type="AlphaFoldDB" id="A0A7J6HNA6"/>
<reference evidence="4 5" key="1">
    <citation type="journal article" date="2020" name="bioRxiv">
        <title>Sequence and annotation of 42 cannabis genomes reveals extensive copy number variation in cannabinoid synthesis and pathogen resistance genes.</title>
        <authorList>
            <person name="Mckernan K.J."/>
            <person name="Helbert Y."/>
            <person name="Kane L.T."/>
            <person name="Ebling H."/>
            <person name="Zhang L."/>
            <person name="Liu B."/>
            <person name="Eaton Z."/>
            <person name="Mclaughlin S."/>
            <person name="Kingan S."/>
            <person name="Baybayan P."/>
            <person name="Concepcion G."/>
            <person name="Jordan M."/>
            <person name="Riva A."/>
            <person name="Barbazuk W."/>
            <person name="Harkins T."/>
        </authorList>
    </citation>
    <scope>NUCLEOTIDE SEQUENCE [LARGE SCALE GENOMIC DNA]</scope>
    <source>
        <strain evidence="4 5">cv. Jamaican Lion 4</strain>
        <strain evidence="3">Father</strain>
        <strain evidence="2">Mother</strain>
        <tissue evidence="3">Leaf</tissue>
    </source>
</reference>
<comment type="caution">
    <text evidence="3">The sequence shown here is derived from an EMBL/GenBank/DDBJ whole genome shotgun (WGS) entry which is preliminary data.</text>
</comment>
<dbReference type="Proteomes" id="UP000525078">
    <property type="component" value="Unassembled WGS sequence"/>
</dbReference>
<evidence type="ECO:0000313" key="4">
    <source>
        <dbReference type="Proteomes" id="UP000525078"/>
    </source>
</evidence>
<dbReference type="EMBL" id="JAATIQ010000037">
    <property type="protein sequence ID" value="KAF4396189.1"/>
    <property type="molecule type" value="Genomic_DNA"/>
</dbReference>
<gene>
    <name evidence="2" type="ORF">F8388_010968</name>
    <name evidence="3" type="ORF">G4B88_020826</name>
</gene>
<protein>
    <submittedName>
        <fullName evidence="3">Uncharacterized protein</fullName>
    </submittedName>
</protein>
<evidence type="ECO:0000313" key="2">
    <source>
        <dbReference type="EMBL" id="KAF4356746.1"/>
    </source>
</evidence>
<evidence type="ECO:0000313" key="3">
    <source>
        <dbReference type="EMBL" id="KAF4396189.1"/>
    </source>
</evidence>
<evidence type="ECO:0000313" key="5">
    <source>
        <dbReference type="Proteomes" id="UP000583929"/>
    </source>
</evidence>
<proteinExistence type="predicted"/>
<feature type="compositionally biased region" description="Low complexity" evidence="1">
    <location>
        <begin position="23"/>
        <end position="43"/>
    </location>
</feature>